<evidence type="ECO:0000313" key="2">
    <source>
        <dbReference type="EMBL" id="CCA59021.1"/>
    </source>
</evidence>
<accession>F2R9H8</accession>
<dbReference type="InterPro" id="IPR010982">
    <property type="entry name" value="Lambda_DNA-bd_dom_sf"/>
</dbReference>
<feature type="domain" description="HTH cro/C1-type" evidence="1">
    <location>
        <begin position="21"/>
        <end position="77"/>
    </location>
</feature>
<sequence length="305" mass="34168">MPAPKELDPSASLAALYGAKLRKLRLRAGLTQRQLGAEVPIAHSRVAQFELGNEVPPEDVDAKLDTILGADGDLTDLWGHIHRTPFPDWASKYMSLEQQALKIEKYMAHIVPGLLQTEAYARALLTVARPSVGPGLGRMLEARMRRKAALTRAEPPVLWAILDEAVLRRPIGDRQMFREQLRHLLRVVDEWEHVTVQVLPFEQGEHPLLGGSLSILTSPRRTCVAYLESSHSGELVESRDTVAEYVLALDHLRAMALSPARSAGLIRSAMEDLSREARVPTRAQRRNLAQVQLQQHAGRRLRRDR</sequence>
<dbReference type="GO" id="GO:0003677">
    <property type="term" value="F:DNA binding"/>
    <property type="evidence" value="ECO:0007669"/>
    <property type="project" value="UniProtKB-KW"/>
</dbReference>
<proteinExistence type="predicted"/>
<dbReference type="InterPro" id="IPR043917">
    <property type="entry name" value="DUF5753"/>
</dbReference>
<reference evidence="2 3" key="1">
    <citation type="journal article" date="2011" name="BMC Genomics">
        <title>Genome-wide analysis of the role of GlnR in Streptomyces venezuelae provides new insights into global nitrogen regulation in actinomycetes.</title>
        <authorList>
            <person name="Pullan S.T."/>
            <person name="Bibb M.J."/>
            <person name="Merrick M."/>
        </authorList>
    </citation>
    <scope>NUCLEOTIDE SEQUENCE [LARGE SCALE GENOMIC DNA]</scope>
    <source>
        <strain evidence="2">ATCC 10712</strain>
    </source>
</reference>
<dbReference type="Gene3D" id="1.10.260.40">
    <property type="entry name" value="lambda repressor-like DNA-binding domains"/>
    <property type="match status" value="1"/>
</dbReference>
<evidence type="ECO:0000259" key="1">
    <source>
        <dbReference type="PROSITE" id="PS50943"/>
    </source>
</evidence>
<dbReference type="SUPFAM" id="SSF47413">
    <property type="entry name" value="lambda repressor-like DNA-binding domains"/>
    <property type="match status" value="1"/>
</dbReference>
<protein>
    <submittedName>
        <fullName evidence="2">Putative DNA-binding protein</fullName>
    </submittedName>
</protein>
<keyword evidence="2" id="KW-0238">DNA-binding</keyword>
<dbReference type="GeneID" id="51866289"/>
<gene>
    <name evidence="2" type="ordered locus">SVEN_5735</name>
</gene>
<dbReference type="CDD" id="cd00093">
    <property type="entry name" value="HTH_XRE"/>
    <property type="match status" value="1"/>
</dbReference>
<dbReference type="EMBL" id="FR845719">
    <property type="protein sequence ID" value="CCA59021.1"/>
    <property type="molecule type" value="Genomic_DNA"/>
</dbReference>
<evidence type="ECO:0000313" key="3">
    <source>
        <dbReference type="Proteomes" id="UP000006854"/>
    </source>
</evidence>
<dbReference type="InterPro" id="IPR001387">
    <property type="entry name" value="Cro/C1-type_HTH"/>
</dbReference>
<name>F2R9H8_STRVP</name>
<keyword evidence="3" id="KW-1185">Reference proteome</keyword>
<dbReference type="eggNOG" id="COG1396">
    <property type="taxonomic scope" value="Bacteria"/>
</dbReference>
<dbReference type="AlphaFoldDB" id="F2R9H8"/>
<dbReference type="Pfam" id="PF19054">
    <property type="entry name" value="DUF5753"/>
    <property type="match status" value="1"/>
</dbReference>
<dbReference type="PROSITE" id="PS50943">
    <property type="entry name" value="HTH_CROC1"/>
    <property type="match status" value="1"/>
</dbReference>
<dbReference type="STRING" id="953739.SVEN_5735"/>
<dbReference type="HOGENOM" id="CLU_055817_0_2_11"/>
<organism evidence="2 3">
    <name type="scientific">Streptomyces venezuelae (strain ATCC 10712 / CBS 650.69 / DSM 40230 / JCM 4526 / NBRC 13096 / PD 04745)</name>
    <dbReference type="NCBI Taxonomy" id="953739"/>
    <lineage>
        <taxon>Bacteria</taxon>
        <taxon>Bacillati</taxon>
        <taxon>Actinomycetota</taxon>
        <taxon>Actinomycetes</taxon>
        <taxon>Kitasatosporales</taxon>
        <taxon>Streptomycetaceae</taxon>
        <taxon>Streptomyces</taxon>
    </lineage>
</organism>
<dbReference type="SMART" id="SM00530">
    <property type="entry name" value="HTH_XRE"/>
    <property type="match status" value="1"/>
</dbReference>
<dbReference type="KEGG" id="sve:SVEN_5735"/>
<dbReference type="Pfam" id="PF13560">
    <property type="entry name" value="HTH_31"/>
    <property type="match status" value="1"/>
</dbReference>
<dbReference type="RefSeq" id="WP_015036916.1">
    <property type="nucleotide sequence ID" value="NC_018750.1"/>
</dbReference>
<dbReference type="Proteomes" id="UP000006854">
    <property type="component" value="Chromosome"/>
</dbReference>